<proteinExistence type="predicted"/>
<dbReference type="InterPro" id="IPR036181">
    <property type="entry name" value="MIT_dom_sf"/>
</dbReference>
<dbReference type="Pfam" id="PF04212">
    <property type="entry name" value="MIT"/>
    <property type="match status" value="1"/>
</dbReference>
<dbReference type="InterPro" id="IPR007330">
    <property type="entry name" value="MIT_dom"/>
</dbReference>
<protein>
    <submittedName>
        <fullName evidence="2">Vacuolar protein-sorting-associated protein 4</fullName>
    </submittedName>
</protein>
<evidence type="ECO:0000313" key="2">
    <source>
        <dbReference type="EMBL" id="MAA24403.1"/>
    </source>
</evidence>
<dbReference type="Gene3D" id="1.20.58.80">
    <property type="entry name" value="Phosphotransferase system, lactose/cellobiose-type IIA subunit"/>
    <property type="match status" value="1"/>
</dbReference>
<dbReference type="SUPFAM" id="SSF116846">
    <property type="entry name" value="MIT domain"/>
    <property type="match status" value="1"/>
</dbReference>
<dbReference type="EMBL" id="GFPF01013257">
    <property type="protein sequence ID" value="MAA24403.1"/>
    <property type="molecule type" value="Transcribed_RNA"/>
</dbReference>
<evidence type="ECO:0000259" key="1">
    <source>
        <dbReference type="SMART" id="SM00745"/>
    </source>
</evidence>
<dbReference type="AlphaFoldDB" id="A0A224ZB19"/>
<accession>A0A224ZB19</accession>
<name>A0A224ZB19_9ACAR</name>
<feature type="domain" description="MIT" evidence="1">
    <location>
        <begin position="18"/>
        <end position="96"/>
    </location>
</feature>
<dbReference type="SMART" id="SM00745">
    <property type="entry name" value="MIT"/>
    <property type="match status" value="1"/>
</dbReference>
<sequence>MVVMEATIYLIRIDLFRQFPALKKAIRTATTAVEADEKQNYRKALRFYKQAIKDFDRAMEREPLEEPSKQVLRNKCAKYSERIAFINEHLYGNSDKEGLIDCDDERPKRRFWLCCC</sequence>
<reference evidence="2" key="1">
    <citation type="journal article" date="2017" name="Parasit. Vectors">
        <title>Sialotranscriptomics of Rhipicephalus zambeziensis reveals intricate expression profiles of secretory proteins and suggests tight temporal transcriptional regulation during blood-feeding.</title>
        <authorList>
            <person name="de Castro M.H."/>
            <person name="de Klerk D."/>
            <person name="Pienaar R."/>
            <person name="Rees D.J.G."/>
            <person name="Mans B.J."/>
        </authorList>
    </citation>
    <scope>NUCLEOTIDE SEQUENCE</scope>
    <source>
        <tissue evidence="2">Salivary glands</tissue>
    </source>
</reference>
<organism evidence="2">
    <name type="scientific">Rhipicephalus zambeziensis</name>
    <dbReference type="NCBI Taxonomy" id="60191"/>
    <lineage>
        <taxon>Eukaryota</taxon>
        <taxon>Metazoa</taxon>
        <taxon>Ecdysozoa</taxon>
        <taxon>Arthropoda</taxon>
        <taxon>Chelicerata</taxon>
        <taxon>Arachnida</taxon>
        <taxon>Acari</taxon>
        <taxon>Parasitiformes</taxon>
        <taxon>Ixodida</taxon>
        <taxon>Ixodoidea</taxon>
        <taxon>Ixodidae</taxon>
        <taxon>Rhipicephalinae</taxon>
        <taxon>Rhipicephalus</taxon>
        <taxon>Rhipicephalus</taxon>
    </lineage>
</organism>